<dbReference type="RefSeq" id="WP_216515621.1">
    <property type="nucleotide sequence ID" value="NZ_JAHLPM010000001.1"/>
</dbReference>
<dbReference type="InterPro" id="IPR021731">
    <property type="entry name" value="AMIN_dom"/>
</dbReference>
<dbReference type="InterPro" id="IPR002508">
    <property type="entry name" value="MurNAc-LAA_cat"/>
</dbReference>
<feature type="signal peptide" evidence="2">
    <location>
        <begin position="1"/>
        <end position="23"/>
    </location>
</feature>
<proteinExistence type="predicted"/>
<evidence type="ECO:0000256" key="1">
    <source>
        <dbReference type="ARBA" id="ARBA00022801"/>
    </source>
</evidence>
<dbReference type="EMBL" id="JAHLPM010000001">
    <property type="protein sequence ID" value="MBU5436420.1"/>
    <property type="molecule type" value="Genomic_DNA"/>
</dbReference>
<gene>
    <name evidence="4" type="ORF">KQI42_00285</name>
</gene>
<protein>
    <submittedName>
        <fullName evidence="4">N-acetylmuramoyl-L-alanine amidase family protein</fullName>
    </submittedName>
</protein>
<feature type="domain" description="MurNAc-LAA" evidence="3">
    <location>
        <begin position="570"/>
        <end position="687"/>
    </location>
</feature>
<dbReference type="InterPro" id="IPR012854">
    <property type="entry name" value="Cu_amine_oxidase-like_N"/>
</dbReference>
<comment type="caution">
    <text evidence="4">The sequence shown here is derived from an EMBL/GenBank/DDBJ whole genome shotgun (WGS) entry which is preliminary data.</text>
</comment>
<dbReference type="Pfam" id="PF07833">
    <property type="entry name" value="Cu_amine_oxidN1"/>
    <property type="match status" value="1"/>
</dbReference>
<accession>A0ABS6E1W1</accession>
<dbReference type="Proteomes" id="UP000749471">
    <property type="component" value="Unassembled WGS sequence"/>
</dbReference>
<evidence type="ECO:0000259" key="3">
    <source>
        <dbReference type="SMART" id="SM00646"/>
    </source>
</evidence>
<feature type="chain" id="PRO_5047094676" evidence="2">
    <location>
        <begin position="24"/>
        <end position="693"/>
    </location>
</feature>
<dbReference type="SMART" id="SM00646">
    <property type="entry name" value="Ami_3"/>
    <property type="match status" value="1"/>
</dbReference>
<dbReference type="Pfam" id="PF01520">
    <property type="entry name" value="Amidase_3"/>
    <property type="match status" value="1"/>
</dbReference>
<keyword evidence="2" id="KW-0732">Signal</keyword>
<organism evidence="4 5">
    <name type="scientific">Tissierella simiarum</name>
    <dbReference type="NCBI Taxonomy" id="2841534"/>
    <lineage>
        <taxon>Bacteria</taxon>
        <taxon>Bacillati</taxon>
        <taxon>Bacillota</taxon>
        <taxon>Tissierellia</taxon>
        <taxon>Tissierellales</taxon>
        <taxon>Tissierellaceae</taxon>
        <taxon>Tissierella</taxon>
    </lineage>
</organism>
<reference evidence="4 5" key="1">
    <citation type="submission" date="2021-06" db="EMBL/GenBank/DDBJ databases">
        <authorList>
            <person name="Sun Q."/>
            <person name="Li D."/>
        </authorList>
    </citation>
    <scope>NUCLEOTIDE SEQUENCE [LARGE SCALE GENOMIC DNA]</scope>
    <source>
        <strain evidence="4 5">MSJ-40</strain>
    </source>
</reference>
<evidence type="ECO:0000313" key="4">
    <source>
        <dbReference type="EMBL" id="MBU5436420.1"/>
    </source>
</evidence>
<keyword evidence="5" id="KW-1185">Reference proteome</keyword>
<sequence length="693" mass="77532">MKKWKVVLSFLVFFLLINSTGFAASKNGNINVNINGQNLSVKEVPIIMNGQTVTYNTPSFIYIDRTLVPLTFITEKYGAKVDWNQKTKTATVNYKDKEIKLSIDSPMVYVNGKTMILDKNSIPKLVTFSNKDSKTMVPLAFISEVFGYEVGWDDINKVPYINSNSQDKPEENKGIGDITNISIDKGSTKNNKVIINGNKSLNFETSFLQDPYKLVIDIKDAKLNLKNTGNGQGSITVNDGTINTIEYLQLSNDPNVTRVTINVNKKIEFDAVPSSDGKAIEVSFVNKVKSVDKELIDGKEAIVVRGTKTPEINVVKLKNPERLVIDLMDSSLEGGTFFNYDYNLGFVKGVRVSQFTPDNLYNAKDRIVRIVLDAKDGMTDPNVKIDTYEDKIVIYPEKNFWESIDYTADGKNRIVTINNLNETSYSVDFDSGKKKMEVTIPSSSVDLKEGVVVIKDGLVDEMEVVKVGTDTKVRIKFRRSIDYSVLSKPVDNKVTISLKKDDNVTSSDRLIVIDAGHGGKDPGAVSPNKNKEKDINLNVSLKLNEKLTSLGYNTLMIRDTDDFVDLYERARIANDNYADVFISIHSNSNDNKSIDGIQVLYCPAAKSEKKEEDDHPLAKIMMEEMTKGTGAKNRGIVQRPGLVVLRETKMPAVLLEIGFLTNPDEEKLITNSDYQNKLVDSIIKGVERYFETY</sequence>
<dbReference type="PANTHER" id="PTHR30404">
    <property type="entry name" value="N-ACETYLMURAMOYL-L-ALANINE AMIDASE"/>
    <property type="match status" value="1"/>
</dbReference>
<dbReference type="PANTHER" id="PTHR30404:SF0">
    <property type="entry name" value="N-ACETYLMURAMOYL-L-ALANINE AMIDASE AMIC"/>
    <property type="match status" value="1"/>
</dbReference>
<evidence type="ECO:0000313" key="5">
    <source>
        <dbReference type="Proteomes" id="UP000749471"/>
    </source>
</evidence>
<dbReference type="Pfam" id="PF11741">
    <property type="entry name" value="AMIN"/>
    <property type="match status" value="2"/>
</dbReference>
<name>A0ABS6E1W1_9FIRM</name>
<evidence type="ECO:0000256" key="2">
    <source>
        <dbReference type="SAM" id="SignalP"/>
    </source>
</evidence>
<dbReference type="InterPro" id="IPR050695">
    <property type="entry name" value="N-acetylmuramoyl_amidase_3"/>
</dbReference>
<dbReference type="CDD" id="cd02696">
    <property type="entry name" value="MurNAc-LAA"/>
    <property type="match status" value="1"/>
</dbReference>
<keyword evidence="1" id="KW-0378">Hydrolase</keyword>